<keyword evidence="5" id="KW-1208">Phospholipid metabolism</keyword>
<evidence type="ECO:0000256" key="6">
    <source>
        <dbReference type="ARBA" id="ARBA00023315"/>
    </source>
</evidence>
<protein>
    <submittedName>
        <fullName evidence="9">Lysophosphatidylglycerol acyltransferase 1</fullName>
    </submittedName>
</protein>
<keyword evidence="3" id="KW-0808">Transferase</keyword>
<sequence>MAPFLEAAHRLGWILLKALLRFIFMFINNCVAIPSYCLYLIVLQPLRIMDSQTFWYIEGVMFRWLLAMVASWGWFAGYTGKDIFFNALHPKFKLKCCENMLCMMWLMDHVFKYTNFGVVSMIHGDFFIRQGKAHRDKQLVYLKSHLDKFYYSRDRKWIVLFPEGGFLRKRRETSQSFAKKNDLPYLTHVTLPRLGATQVILKNLGPQQENGTLGTDGGPPNQSGLQWVVDVTIAYPNAQPMDIQTWIFGYRPPTVTHVHYRIHAIKDVPVETEALTDWLYQRFVEKEELLAHFYQTGAFPPPKGQKEAASREMTLDPVWLCAVQSFAFASGYMWYKILQHVYCWFFSLLW</sequence>
<dbReference type="GO" id="GO:0016746">
    <property type="term" value="F:acyltransferase activity"/>
    <property type="evidence" value="ECO:0007669"/>
    <property type="project" value="UniProtKB-KW"/>
</dbReference>
<reference evidence="10" key="1">
    <citation type="submission" date="2013-03" db="EMBL/GenBank/DDBJ databases">
        <authorList>
            <person name="Jeffery W."/>
            <person name="Warren W."/>
            <person name="Wilson R.K."/>
        </authorList>
    </citation>
    <scope>NUCLEOTIDE SEQUENCE</scope>
    <source>
        <strain evidence="10">female</strain>
    </source>
</reference>
<keyword evidence="10" id="KW-1185">Reference proteome</keyword>
<reference evidence="10" key="2">
    <citation type="journal article" date="2014" name="Nat. Commun.">
        <title>The cavefish genome reveals candidate genes for eye loss.</title>
        <authorList>
            <person name="McGaugh S.E."/>
            <person name="Gross J.B."/>
            <person name="Aken B."/>
            <person name="Blin M."/>
            <person name="Borowsky R."/>
            <person name="Chalopin D."/>
            <person name="Hinaux H."/>
            <person name="Jeffery W.R."/>
            <person name="Keene A."/>
            <person name="Ma L."/>
            <person name="Minx P."/>
            <person name="Murphy D."/>
            <person name="O'Quin K.E."/>
            <person name="Retaux S."/>
            <person name="Rohner N."/>
            <person name="Searle S.M."/>
            <person name="Stahl B.A."/>
            <person name="Tabin C."/>
            <person name="Volff J.N."/>
            <person name="Yoshizawa M."/>
            <person name="Warren W.C."/>
        </authorList>
    </citation>
    <scope>NUCLEOTIDE SEQUENCE [LARGE SCALE GENOMIC DNA]</scope>
    <source>
        <strain evidence="10">female</strain>
    </source>
</reference>
<evidence type="ECO:0000256" key="2">
    <source>
        <dbReference type="ARBA" id="ARBA00022516"/>
    </source>
</evidence>
<evidence type="ECO:0000256" key="1">
    <source>
        <dbReference type="ARBA" id="ARBA00008655"/>
    </source>
</evidence>
<dbReference type="InterPro" id="IPR032098">
    <property type="entry name" value="Acyltransf_C"/>
</dbReference>
<reference evidence="9" key="3">
    <citation type="submission" date="2025-08" db="UniProtKB">
        <authorList>
            <consortium name="Ensembl"/>
        </authorList>
    </citation>
    <scope>IDENTIFICATION</scope>
</reference>
<proteinExistence type="inferred from homology"/>
<dbReference type="PANTHER" id="PTHR10983:SF2">
    <property type="entry name" value="ACYL-COA:LYSOPHOSPHATIDYLGLYCEROL ACYLTRANSFERASE 1"/>
    <property type="match status" value="1"/>
</dbReference>
<dbReference type="InParanoid" id="A0A3B1IEL1"/>
<dbReference type="Proteomes" id="UP000018467">
    <property type="component" value="Unassembled WGS sequence"/>
</dbReference>
<evidence type="ECO:0000256" key="5">
    <source>
        <dbReference type="ARBA" id="ARBA00023264"/>
    </source>
</evidence>
<accession>A0A3B1IEL1</accession>
<comment type="similarity">
    <text evidence="1">Belongs to the 1-acyl-sn-glycerol-3-phosphate acyltransferase family.</text>
</comment>
<dbReference type="GO" id="GO:0036149">
    <property type="term" value="P:phosphatidylinositol acyl-chain remodeling"/>
    <property type="evidence" value="ECO:0007669"/>
    <property type="project" value="TreeGrafter"/>
</dbReference>
<dbReference type="AlphaFoldDB" id="A0A3B1IEL1"/>
<evidence type="ECO:0000256" key="3">
    <source>
        <dbReference type="ARBA" id="ARBA00022679"/>
    </source>
</evidence>
<keyword evidence="4" id="KW-0594">Phospholipid biosynthesis</keyword>
<evidence type="ECO:0000256" key="7">
    <source>
        <dbReference type="SAM" id="Phobius"/>
    </source>
</evidence>
<organism evidence="9 10">
    <name type="scientific">Astyanax mexicanus</name>
    <name type="common">Blind cave fish</name>
    <name type="synonym">Astyanax fasciatus mexicanus</name>
    <dbReference type="NCBI Taxonomy" id="7994"/>
    <lineage>
        <taxon>Eukaryota</taxon>
        <taxon>Metazoa</taxon>
        <taxon>Chordata</taxon>
        <taxon>Craniata</taxon>
        <taxon>Vertebrata</taxon>
        <taxon>Euteleostomi</taxon>
        <taxon>Actinopterygii</taxon>
        <taxon>Neopterygii</taxon>
        <taxon>Teleostei</taxon>
        <taxon>Ostariophysi</taxon>
        <taxon>Characiformes</taxon>
        <taxon>Characoidei</taxon>
        <taxon>Acestrorhamphidae</taxon>
        <taxon>Acestrorhamphinae</taxon>
        <taxon>Astyanax</taxon>
    </lineage>
</organism>
<keyword evidence="4" id="KW-0443">Lipid metabolism</keyword>
<feature type="transmembrane region" description="Helical" evidence="7">
    <location>
        <begin position="54"/>
        <end position="75"/>
    </location>
</feature>
<keyword evidence="7" id="KW-1133">Transmembrane helix</keyword>
<evidence type="ECO:0000313" key="9">
    <source>
        <dbReference type="Ensembl" id="ENSAMXP00000028010.1"/>
    </source>
</evidence>
<feature type="transmembrane region" description="Helical" evidence="7">
    <location>
        <begin position="20"/>
        <end position="42"/>
    </location>
</feature>
<dbReference type="GO" id="GO:0008654">
    <property type="term" value="P:phospholipid biosynthetic process"/>
    <property type="evidence" value="ECO:0007669"/>
    <property type="project" value="UniProtKB-KW"/>
</dbReference>
<reference evidence="9" key="4">
    <citation type="submission" date="2025-09" db="UniProtKB">
        <authorList>
            <consortium name="Ensembl"/>
        </authorList>
    </citation>
    <scope>IDENTIFICATION</scope>
</reference>
<dbReference type="STRING" id="7994.ENSAMXP00000028010"/>
<dbReference type="Ensembl" id="ENSAMXT00000049938.1">
    <property type="protein sequence ID" value="ENSAMXP00000028010.1"/>
    <property type="gene ID" value="ENSAMXG00000036624.1"/>
</dbReference>
<dbReference type="GO" id="GO:0005783">
    <property type="term" value="C:endoplasmic reticulum"/>
    <property type="evidence" value="ECO:0007669"/>
    <property type="project" value="TreeGrafter"/>
</dbReference>
<dbReference type="Bgee" id="ENSAMXG00000036624">
    <property type="expression patterns" value="Expressed in mesonephros and 14 other cell types or tissues"/>
</dbReference>
<evidence type="ECO:0000259" key="8">
    <source>
        <dbReference type="Pfam" id="PF16076"/>
    </source>
</evidence>
<keyword evidence="6" id="KW-0012">Acyltransferase</keyword>
<name>A0A3B1IEL1_ASTMX</name>
<feature type="domain" description="Acyltransferase C-terminal" evidence="8">
    <location>
        <begin position="252"/>
        <end position="320"/>
    </location>
</feature>
<dbReference type="GeneTree" id="ENSGT00950000182836"/>
<dbReference type="CDD" id="cd07990">
    <property type="entry name" value="LPLAT_LCLAT1-like"/>
    <property type="match status" value="1"/>
</dbReference>
<keyword evidence="7" id="KW-0472">Membrane</keyword>
<dbReference type="PANTHER" id="PTHR10983">
    <property type="entry name" value="1-ACYLGLYCEROL-3-PHOSPHATE ACYLTRANSFERASE-RELATED"/>
    <property type="match status" value="1"/>
</dbReference>
<evidence type="ECO:0000313" key="10">
    <source>
        <dbReference type="Proteomes" id="UP000018467"/>
    </source>
</evidence>
<dbReference type="Pfam" id="PF16076">
    <property type="entry name" value="Acyltransf_C"/>
    <property type="match status" value="1"/>
</dbReference>
<keyword evidence="2" id="KW-0444">Lipid biosynthesis</keyword>
<evidence type="ECO:0000256" key="4">
    <source>
        <dbReference type="ARBA" id="ARBA00023209"/>
    </source>
</evidence>
<keyword evidence="7" id="KW-0812">Transmembrane</keyword>